<proteinExistence type="predicted"/>
<dbReference type="CDD" id="cd00637">
    <property type="entry name" value="7tm_classA_rhodopsin-like"/>
    <property type="match status" value="1"/>
</dbReference>
<feature type="transmembrane region" description="Helical" evidence="1">
    <location>
        <begin position="12"/>
        <end position="40"/>
    </location>
</feature>
<dbReference type="Gene3D" id="1.20.1070.10">
    <property type="entry name" value="Rhodopsin 7-helix transmembrane proteins"/>
    <property type="match status" value="1"/>
</dbReference>
<feature type="transmembrane region" description="Helical" evidence="1">
    <location>
        <begin position="52"/>
        <end position="77"/>
    </location>
</feature>
<evidence type="ECO:0000256" key="1">
    <source>
        <dbReference type="SAM" id="Phobius"/>
    </source>
</evidence>
<organism evidence="2">
    <name type="scientific">Amphimedon queenslandica</name>
    <name type="common">Sponge</name>
    <dbReference type="NCBI Taxonomy" id="400682"/>
    <lineage>
        <taxon>Eukaryota</taxon>
        <taxon>Metazoa</taxon>
        <taxon>Porifera</taxon>
        <taxon>Demospongiae</taxon>
        <taxon>Heteroscleromorpha</taxon>
        <taxon>Haplosclerida</taxon>
        <taxon>Niphatidae</taxon>
        <taxon>Amphimedon</taxon>
    </lineage>
</organism>
<protein>
    <recommendedName>
        <fullName evidence="3">G-protein coupled receptors family 1 profile domain-containing protein</fullName>
    </recommendedName>
</protein>
<feature type="transmembrane region" description="Helical" evidence="1">
    <location>
        <begin position="130"/>
        <end position="152"/>
    </location>
</feature>
<keyword evidence="1" id="KW-0812">Transmembrane</keyword>
<feature type="transmembrane region" description="Helical" evidence="1">
    <location>
        <begin position="97"/>
        <end position="118"/>
    </location>
</feature>
<keyword evidence="1" id="KW-0472">Membrane</keyword>
<dbReference type="EnsemblMetazoa" id="Aqu2.1.37176_001">
    <property type="protein sequence ID" value="Aqu2.1.37176_001"/>
    <property type="gene ID" value="Aqu2.1.37176"/>
</dbReference>
<evidence type="ECO:0008006" key="3">
    <source>
        <dbReference type="Google" id="ProtNLM"/>
    </source>
</evidence>
<dbReference type="AlphaFoldDB" id="A0A1X7VAX8"/>
<accession>A0A1X7VAX8</accession>
<name>A0A1X7VAX8_AMPQE</name>
<dbReference type="InParanoid" id="A0A1X7VAX8"/>
<sequence length="211" mass="22986">MTSHGKSTTSALIVGLAVPLYIILIFIPSLVLNGLILITFAKTKKRRTPSNLLSVHISIIGLVSILFYSNLSVPAFALSVINCDCDLTYYKWLLAHIFHFALYPLNIAAISASYCLILKYSSSILTFPRVVTVLIGIWIASVIGNIPTIFLVPLHDFVTCCEGLCLNDSYICDDLTGAFTPNLFSIEILNSSSKELPQEKNVPATNSNDGG</sequence>
<evidence type="ECO:0000313" key="2">
    <source>
        <dbReference type="EnsemblMetazoa" id="Aqu2.1.37176_001"/>
    </source>
</evidence>
<reference evidence="2" key="1">
    <citation type="submission" date="2017-05" db="UniProtKB">
        <authorList>
            <consortium name="EnsemblMetazoa"/>
        </authorList>
    </citation>
    <scope>IDENTIFICATION</scope>
</reference>
<dbReference type="SUPFAM" id="SSF81321">
    <property type="entry name" value="Family A G protein-coupled receptor-like"/>
    <property type="match status" value="1"/>
</dbReference>
<keyword evidence="1" id="KW-1133">Transmembrane helix</keyword>